<dbReference type="RefSeq" id="WP_230841542.1">
    <property type="nucleotide sequence ID" value="NZ_CP063845.1"/>
</dbReference>
<dbReference type="Proteomes" id="UP001054846">
    <property type="component" value="Chromosome"/>
</dbReference>
<sequence>MRATDFDLGALVGKALLAGLGAAARLVEALDQPGQLGEQVHLLQRELDRPEQLAVALMRKGEQTLAEARAYVEGRPLPGLSETAIVRYVSLDSVDLPALRAEVDRLRSAIRAHATRTKTD</sequence>
<dbReference type="EMBL" id="CP063845">
    <property type="protein sequence ID" value="UFP94493.1"/>
    <property type="molecule type" value="Genomic_DNA"/>
</dbReference>
<gene>
    <name evidence="1" type="ORF">ISF26_22590</name>
</gene>
<evidence type="ECO:0000313" key="1">
    <source>
        <dbReference type="EMBL" id="UFP94493.1"/>
    </source>
</evidence>
<keyword evidence="2" id="KW-1185">Reference proteome</keyword>
<organism evidence="1 2">
    <name type="scientific">Gloeobacter morelensis MG652769</name>
    <dbReference type="NCBI Taxonomy" id="2781736"/>
    <lineage>
        <taxon>Bacteria</taxon>
        <taxon>Bacillati</taxon>
        <taxon>Cyanobacteriota</taxon>
        <taxon>Cyanophyceae</taxon>
        <taxon>Gloeobacterales</taxon>
        <taxon>Gloeobacteraceae</taxon>
        <taxon>Gloeobacter</taxon>
        <taxon>Gloeobacter morelensis</taxon>
    </lineage>
</organism>
<protein>
    <submittedName>
        <fullName evidence="1">Uncharacterized protein</fullName>
    </submittedName>
</protein>
<proteinExistence type="predicted"/>
<reference evidence="1 2" key="1">
    <citation type="journal article" date="2021" name="Genome Biol. Evol.">
        <title>Complete Genome Sequencing of a Novel Gloeobacter Species from a Waterfall Cave in Mexico.</title>
        <authorList>
            <person name="Saw J.H."/>
            <person name="Cardona T."/>
            <person name="Montejano G."/>
        </authorList>
    </citation>
    <scope>NUCLEOTIDE SEQUENCE [LARGE SCALE GENOMIC DNA]</scope>
    <source>
        <strain evidence="1">MG652769</strain>
    </source>
</reference>
<name>A0ABY3PLG0_9CYAN</name>
<evidence type="ECO:0000313" key="2">
    <source>
        <dbReference type="Proteomes" id="UP001054846"/>
    </source>
</evidence>
<accession>A0ABY3PLG0</accession>